<feature type="region of interest" description="Disordered" evidence="2">
    <location>
        <begin position="221"/>
        <end position="265"/>
    </location>
</feature>
<dbReference type="Proteomes" id="UP001219934">
    <property type="component" value="Unassembled WGS sequence"/>
</dbReference>
<feature type="compositionally biased region" description="Acidic residues" evidence="2">
    <location>
        <begin position="252"/>
        <end position="265"/>
    </location>
</feature>
<protein>
    <submittedName>
        <fullName evidence="3">Uncharacterized protein</fullName>
    </submittedName>
</protein>
<keyword evidence="4" id="KW-1185">Reference proteome</keyword>
<sequence>MEEARDEVSRILLTLEERELISLCEHLKCNAPVGGFVSKTRRTLNRLVETTLDKIEEDEESAESYQQYLQHVLSYLASLKPTPGETEAEIVIQETSELEKLKMQYQKLQQQMEEEIGALEEKIKRKTQAAGGDTAPASITVKTAQAVLQLIHAPISEEDVGMVHTGKRTITLGAEQITTVYVNVNTGAQYHGQDLLLVPSEEPTLPEGVVIEEGLVRIPRKSLPLGKPEPAPAKQERKIQTRTRTRQHQTGEPEEDSDSESSDEVELVCRFQYDQELSQRAAELNPAADLNPEAEPFAPALTMQDGAPDLEDATVAQEETETDNRGITAHGDGENGTAEPGESLQESSEEDDPDPPPATSYPQQHRHRPRKLTYNALGKPTWEEAGAESLHVVSMSPACNPPVMWRPWASLDVEVMG</sequence>
<gene>
    <name evidence="3" type="ORF">JOQ06_021059</name>
</gene>
<evidence type="ECO:0000313" key="4">
    <source>
        <dbReference type="Proteomes" id="UP001219934"/>
    </source>
</evidence>
<reference evidence="3" key="1">
    <citation type="submission" date="2022-11" db="EMBL/GenBank/DDBJ databases">
        <title>Chromosome-level genome of Pogonophryne albipinna.</title>
        <authorList>
            <person name="Jo E."/>
        </authorList>
    </citation>
    <scope>NUCLEOTIDE SEQUENCE</scope>
    <source>
        <strain evidence="3">SGF0006</strain>
        <tissue evidence="3">Muscle</tissue>
    </source>
</reference>
<comment type="caution">
    <text evidence="3">The sequence shown here is derived from an EMBL/GenBank/DDBJ whole genome shotgun (WGS) entry which is preliminary data.</text>
</comment>
<feature type="coiled-coil region" evidence="1">
    <location>
        <begin position="91"/>
        <end position="129"/>
    </location>
</feature>
<evidence type="ECO:0000256" key="2">
    <source>
        <dbReference type="SAM" id="MobiDB-lite"/>
    </source>
</evidence>
<feature type="region of interest" description="Disordered" evidence="2">
    <location>
        <begin position="315"/>
        <end position="375"/>
    </location>
</feature>
<name>A0AAD6FWR0_9TELE</name>
<organism evidence="3 4">
    <name type="scientific">Pogonophryne albipinna</name>
    <dbReference type="NCBI Taxonomy" id="1090488"/>
    <lineage>
        <taxon>Eukaryota</taxon>
        <taxon>Metazoa</taxon>
        <taxon>Chordata</taxon>
        <taxon>Craniata</taxon>
        <taxon>Vertebrata</taxon>
        <taxon>Euteleostomi</taxon>
        <taxon>Actinopterygii</taxon>
        <taxon>Neopterygii</taxon>
        <taxon>Teleostei</taxon>
        <taxon>Neoteleostei</taxon>
        <taxon>Acanthomorphata</taxon>
        <taxon>Eupercaria</taxon>
        <taxon>Perciformes</taxon>
        <taxon>Notothenioidei</taxon>
        <taxon>Pogonophryne</taxon>
    </lineage>
</organism>
<accession>A0AAD6FWR0</accession>
<keyword evidence="1" id="KW-0175">Coiled coil</keyword>
<dbReference type="EMBL" id="JAPTMU010000001">
    <property type="protein sequence ID" value="KAJ4949548.1"/>
    <property type="molecule type" value="Genomic_DNA"/>
</dbReference>
<evidence type="ECO:0000313" key="3">
    <source>
        <dbReference type="EMBL" id="KAJ4949548.1"/>
    </source>
</evidence>
<proteinExistence type="predicted"/>
<dbReference type="AlphaFoldDB" id="A0AAD6FWR0"/>
<evidence type="ECO:0000256" key="1">
    <source>
        <dbReference type="SAM" id="Coils"/>
    </source>
</evidence>